<feature type="binding site" evidence="11">
    <location>
        <position position="246"/>
    </location>
    <ligand>
        <name>[2Fe-2S] cluster</name>
        <dbReference type="ChEBI" id="CHEBI:190135"/>
    </ligand>
</feature>
<evidence type="ECO:0000256" key="3">
    <source>
        <dbReference type="ARBA" id="ARBA00022630"/>
    </source>
</evidence>
<feature type="domain" description="FAD-binding FR-type" evidence="12">
    <location>
        <begin position="2"/>
        <end position="102"/>
    </location>
</feature>
<keyword evidence="10 11" id="KW-0411">Iron-sulfur</keyword>
<keyword evidence="5 11" id="KW-0479">Metal-binding</keyword>
<dbReference type="Gene3D" id="3.40.50.80">
    <property type="entry name" value="Nucleotide-binding domain of ferredoxin-NADP reductase (FNR) module"/>
    <property type="match status" value="1"/>
</dbReference>
<feature type="binding site" evidence="11">
    <location>
        <position position="221"/>
    </location>
    <ligand>
        <name>[2Fe-2S] cluster</name>
        <dbReference type="ChEBI" id="CHEBI:190135"/>
    </ligand>
</feature>
<protein>
    <recommendedName>
        <fullName evidence="11">Dihydroorotate dehydrogenase B (NAD(+)), electron transfer subunit</fullName>
    </recommendedName>
    <alternativeName>
        <fullName evidence="11">Dihydroorotate oxidase B, electron transfer subunit</fullName>
    </alternativeName>
</protein>
<dbReference type="Pfam" id="PF10418">
    <property type="entry name" value="DHODB_Fe-S_bind"/>
    <property type="match status" value="1"/>
</dbReference>
<sequence length="260" mass="29167">MITKQWMEIDNHRKIADHIWELTLKGTLVEQIERPGQFIHIKVDSSSDLLLRRPISISSFDKQEGWMKLIYRAQGEGTKRLSQKHVGDKVDVLGPLGNGFEIEKVEDHETVMIVGGGIGVPPLYELSRQFKMQNKKVTHVLGFQSRDVSFYQEEFSQLGLTFVTTVDGTEGTKGFVTDVMRKNIKDSDVIFTCGPTPMLHAIEETFSNHKRFISLEERMGCGIGTCLACVCKVNSDSSDTAYKKVCSDGPVFRGGEVIYG</sequence>
<keyword evidence="3 11" id="KW-0285">Flavoprotein</keyword>
<feature type="binding site" evidence="11">
    <location>
        <begin position="53"/>
        <end position="56"/>
    </location>
    <ligand>
        <name>FAD</name>
        <dbReference type="ChEBI" id="CHEBI:57692"/>
    </ligand>
</feature>
<organism evidence="13 14">
    <name type="scientific">Bacillus carboniphilus</name>
    <dbReference type="NCBI Taxonomy" id="86663"/>
    <lineage>
        <taxon>Bacteria</taxon>
        <taxon>Bacillati</taxon>
        <taxon>Bacillota</taxon>
        <taxon>Bacilli</taxon>
        <taxon>Bacillales</taxon>
        <taxon>Bacillaceae</taxon>
        <taxon>Bacillus</taxon>
    </lineage>
</organism>
<dbReference type="InterPro" id="IPR012165">
    <property type="entry name" value="Cyt_c3_hydrogenase_gsu"/>
</dbReference>
<comment type="pathway">
    <text evidence="11">Pyrimidine metabolism; UMP biosynthesis via de novo pathway; orotate from (S)-dihydroorotate (NAD(+) route): step 1/1.</text>
</comment>
<keyword evidence="7 11" id="KW-0665">Pyrimidine biosynthesis</keyword>
<evidence type="ECO:0000256" key="2">
    <source>
        <dbReference type="ARBA" id="ARBA00022448"/>
    </source>
</evidence>
<keyword evidence="14" id="KW-1185">Reference proteome</keyword>
<dbReference type="InterPro" id="IPR017938">
    <property type="entry name" value="Riboflavin_synthase-like_b-brl"/>
</dbReference>
<dbReference type="InterPro" id="IPR039261">
    <property type="entry name" value="FNR_nucleotide-bd"/>
</dbReference>
<evidence type="ECO:0000256" key="6">
    <source>
        <dbReference type="ARBA" id="ARBA00022827"/>
    </source>
</evidence>
<dbReference type="InterPro" id="IPR050353">
    <property type="entry name" value="PyrK_electron_transfer"/>
</dbReference>
<comment type="cofactor">
    <cofactor evidence="11">
        <name>[2Fe-2S] cluster</name>
        <dbReference type="ChEBI" id="CHEBI:190135"/>
    </cofactor>
    <text evidence="11">Binds 1 [2Fe-2S] cluster per subunit.</text>
</comment>
<feature type="binding site" evidence="11">
    <location>
        <begin position="70"/>
        <end position="72"/>
    </location>
    <ligand>
        <name>FAD</name>
        <dbReference type="ChEBI" id="CHEBI:57692"/>
    </ligand>
</feature>
<dbReference type="SUPFAM" id="SSF63380">
    <property type="entry name" value="Riboflavin synthase domain-like"/>
    <property type="match status" value="1"/>
</dbReference>
<evidence type="ECO:0000259" key="12">
    <source>
        <dbReference type="PROSITE" id="PS51384"/>
    </source>
</evidence>
<reference evidence="13 14" key="1">
    <citation type="submission" date="2023-06" db="EMBL/GenBank/DDBJ databases">
        <title>Five Gram-positive bacteria isolated from mangrove sediments in Shenzhen, Guangdong, China.</title>
        <authorList>
            <person name="Yu S."/>
            <person name="Zheng W."/>
            <person name="Huang Y."/>
        </authorList>
    </citation>
    <scope>NUCLEOTIDE SEQUENCE [LARGE SCALE GENOMIC DNA]</scope>
    <source>
        <strain evidence="13 14">SaN35-3</strain>
    </source>
</reference>
<dbReference type="PANTHER" id="PTHR43513:SF3">
    <property type="entry name" value="DIHYDROOROTATE DEHYDROGENASE B (NAD(+)), ELECTRON TRANSFER SUBUNIT-RELATED"/>
    <property type="match status" value="1"/>
</dbReference>
<dbReference type="InterPro" id="IPR037117">
    <property type="entry name" value="Dihydroorotate_DH_ele_sf"/>
</dbReference>
<evidence type="ECO:0000256" key="9">
    <source>
        <dbReference type="ARBA" id="ARBA00023004"/>
    </source>
</evidence>
<feature type="binding site" evidence="11">
    <location>
        <begin position="77"/>
        <end position="78"/>
    </location>
    <ligand>
        <name>FAD</name>
        <dbReference type="ChEBI" id="CHEBI:57692"/>
    </ligand>
</feature>
<dbReference type="PANTHER" id="PTHR43513">
    <property type="entry name" value="DIHYDROOROTATE DEHYDROGENASE B (NAD(+)), ELECTRON TRANSFER SUBUNIT"/>
    <property type="match status" value="1"/>
</dbReference>
<dbReference type="HAMAP" id="MF_01211">
    <property type="entry name" value="DHODB_Fe_S_bind"/>
    <property type="match status" value="1"/>
</dbReference>
<evidence type="ECO:0000313" key="14">
    <source>
        <dbReference type="Proteomes" id="UP001197974"/>
    </source>
</evidence>
<dbReference type="Pfam" id="PF00175">
    <property type="entry name" value="NAD_binding_1"/>
    <property type="match status" value="1"/>
</dbReference>
<accession>A0ABY9JW23</accession>
<keyword evidence="2 11" id="KW-0813">Transport</keyword>
<dbReference type="NCBIfam" id="NF000799">
    <property type="entry name" value="PRK00054.1-4"/>
    <property type="match status" value="1"/>
</dbReference>
<dbReference type="Proteomes" id="UP001197974">
    <property type="component" value="Chromosome"/>
</dbReference>
<dbReference type="EMBL" id="CP129013">
    <property type="protein sequence ID" value="WLR43599.1"/>
    <property type="molecule type" value="Genomic_DNA"/>
</dbReference>
<keyword evidence="6 11" id="KW-0274">FAD</keyword>
<proteinExistence type="inferred from homology"/>
<evidence type="ECO:0000256" key="10">
    <source>
        <dbReference type="ARBA" id="ARBA00023014"/>
    </source>
</evidence>
<dbReference type="Gene3D" id="2.40.30.10">
    <property type="entry name" value="Translation factors"/>
    <property type="match status" value="1"/>
</dbReference>
<dbReference type="InterPro" id="IPR017927">
    <property type="entry name" value="FAD-bd_FR_type"/>
</dbReference>
<dbReference type="RefSeq" id="WP_226538401.1">
    <property type="nucleotide sequence ID" value="NZ_CP129013.1"/>
</dbReference>
<feature type="binding site" evidence="11">
    <location>
        <position position="226"/>
    </location>
    <ligand>
        <name>[2Fe-2S] cluster</name>
        <dbReference type="ChEBI" id="CHEBI:190135"/>
    </ligand>
</feature>
<name>A0ABY9JW23_9BACI</name>
<keyword evidence="4 11" id="KW-0001">2Fe-2S</keyword>
<dbReference type="InterPro" id="IPR023455">
    <property type="entry name" value="Dihydroorotate_DHASE_ETsu"/>
</dbReference>
<evidence type="ECO:0000256" key="11">
    <source>
        <dbReference type="HAMAP-Rule" id="MF_01211"/>
    </source>
</evidence>
<dbReference type="Gene3D" id="2.10.240.10">
    <property type="entry name" value="Dihydroorotate dehydrogenase, electron transfer subunit"/>
    <property type="match status" value="1"/>
</dbReference>
<dbReference type="PROSITE" id="PS51384">
    <property type="entry name" value="FAD_FR"/>
    <property type="match status" value="1"/>
</dbReference>
<evidence type="ECO:0000256" key="1">
    <source>
        <dbReference type="ARBA" id="ARBA00006422"/>
    </source>
</evidence>
<dbReference type="InterPro" id="IPR008333">
    <property type="entry name" value="Cbr1-like_FAD-bd_dom"/>
</dbReference>
<evidence type="ECO:0000256" key="8">
    <source>
        <dbReference type="ARBA" id="ARBA00022982"/>
    </source>
</evidence>
<dbReference type="PIRSF" id="PIRSF006816">
    <property type="entry name" value="Cyc3_hyd_g"/>
    <property type="match status" value="1"/>
</dbReference>
<evidence type="ECO:0000313" key="13">
    <source>
        <dbReference type="EMBL" id="WLR43599.1"/>
    </source>
</evidence>
<evidence type="ECO:0000256" key="4">
    <source>
        <dbReference type="ARBA" id="ARBA00022714"/>
    </source>
</evidence>
<comment type="similarity">
    <text evidence="1 11">Belongs to the PyrK family.</text>
</comment>
<comment type="cofactor">
    <cofactor evidence="11">
        <name>FAD</name>
        <dbReference type="ChEBI" id="CHEBI:57692"/>
    </cofactor>
    <text evidence="11">Binds 1 FAD per subunit.</text>
</comment>
<dbReference type="InterPro" id="IPR019480">
    <property type="entry name" value="Dihydroorotate_DH_Fe-S-bd"/>
</dbReference>
<feature type="binding site" evidence="11">
    <location>
        <position position="229"/>
    </location>
    <ligand>
        <name>[2Fe-2S] cluster</name>
        <dbReference type="ChEBI" id="CHEBI:190135"/>
    </ligand>
</feature>
<dbReference type="SUPFAM" id="SSF52343">
    <property type="entry name" value="Ferredoxin reductase-like, C-terminal NADP-linked domain"/>
    <property type="match status" value="1"/>
</dbReference>
<keyword evidence="9 11" id="KW-0408">Iron</keyword>
<evidence type="ECO:0000256" key="5">
    <source>
        <dbReference type="ARBA" id="ARBA00022723"/>
    </source>
</evidence>
<comment type="subunit">
    <text evidence="11">Heterotetramer of 2 PyrK and 2 PyrD type B subunits.</text>
</comment>
<comment type="function">
    <text evidence="11">Responsible for channeling the electrons from the oxidation of dihydroorotate from the FMN redox center in the PyrD type B subunit to the ultimate electron acceptor NAD(+).</text>
</comment>
<dbReference type="Pfam" id="PF00970">
    <property type="entry name" value="FAD_binding_6"/>
    <property type="match status" value="1"/>
</dbReference>
<dbReference type="CDD" id="cd06218">
    <property type="entry name" value="DHOD_e_trans"/>
    <property type="match status" value="1"/>
</dbReference>
<dbReference type="InterPro" id="IPR001433">
    <property type="entry name" value="OxRdtase_FAD/NAD-bd"/>
</dbReference>
<evidence type="ECO:0000256" key="7">
    <source>
        <dbReference type="ARBA" id="ARBA00022975"/>
    </source>
</evidence>
<keyword evidence="8 11" id="KW-0249">Electron transport</keyword>
<gene>
    <name evidence="11" type="primary">pyrK</name>
    <name evidence="13" type="ORF">LC087_05445</name>
</gene>